<evidence type="ECO:0000256" key="2">
    <source>
        <dbReference type="SAM" id="Phobius"/>
    </source>
</evidence>
<feature type="region of interest" description="Disordered" evidence="1">
    <location>
        <begin position="90"/>
        <end position="139"/>
    </location>
</feature>
<accession>A0A0H2UAU5</accession>
<dbReference type="EMBL" id="GL877093">
    <property type="protein sequence ID" value="KLU93092.1"/>
    <property type="molecule type" value="Genomic_DNA"/>
</dbReference>
<dbReference type="VEuPathDB" id="FungiDB:MAPG_12033"/>
<reference evidence="3" key="1">
    <citation type="submission" date="2010-05" db="EMBL/GenBank/DDBJ databases">
        <title>The Genome Sequence of Magnaporthe poae strain ATCC 64411.</title>
        <authorList>
            <consortium name="The Broad Institute Genome Sequencing Platform"/>
            <consortium name="Broad Institute Genome Sequencing Center for Infectious Disease"/>
            <person name="Ma L.-J."/>
            <person name="Dead R."/>
            <person name="Young S."/>
            <person name="Zeng Q."/>
            <person name="Koehrsen M."/>
            <person name="Alvarado L."/>
            <person name="Berlin A."/>
            <person name="Chapman S.B."/>
            <person name="Chen Z."/>
            <person name="Freedman E."/>
            <person name="Gellesch M."/>
            <person name="Goldberg J."/>
            <person name="Griggs A."/>
            <person name="Gujja S."/>
            <person name="Heilman E.R."/>
            <person name="Heiman D."/>
            <person name="Hepburn T."/>
            <person name="Howarth C."/>
            <person name="Jen D."/>
            <person name="Larson L."/>
            <person name="Mehta T."/>
            <person name="Neiman D."/>
            <person name="Pearson M."/>
            <person name="Roberts A."/>
            <person name="Saif S."/>
            <person name="Shea T."/>
            <person name="Shenoy N."/>
            <person name="Sisk P."/>
            <person name="Stolte C."/>
            <person name="Sykes S."/>
            <person name="Walk T."/>
            <person name="White J."/>
            <person name="Yandava C."/>
            <person name="Haas B."/>
            <person name="Nusbaum C."/>
            <person name="Birren B."/>
        </authorList>
    </citation>
    <scope>NUCLEOTIDE SEQUENCE</scope>
    <source>
        <strain evidence="3">ATCC 64411</strain>
    </source>
</reference>
<dbReference type="OrthoDB" id="425211at2759"/>
<sequence>MVVQFSSPLLFFSQTDRIRTAAVKIQPFQSLRLLAYLIIGYTSSTLYLAASHNLLRNPRTVNMQPSIVTSLARSRAPVAVRSGYTTALRRTSQPLSSARRPLTLTPCPWPQHHSQQPLDQRRYSSHSPMGVPPPTQRKKVTLGTLRAMHRRGEPITFVTA</sequence>
<feature type="transmembrane region" description="Helical" evidence="2">
    <location>
        <begin position="33"/>
        <end position="50"/>
    </location>
</feature>
<keyword evidence="3" id="KW-0808">Transferase</keyword>
<dbReference type="GO" id="GO:0032259">
    <property type="term" value="P:methylation"/>
    <property type="evidence" value="ECO:0007669"/>
    <property type="project" value="UniProtKB-KW"/>
</dbReference>
<name>A0A0H2UAU5_MAGP6</name>
<gene>
    <name evidence="3" type="ORF">MAPG_12033</name>
</gene>
<keyword evidence="3" id="KW-0489">Methyltransferase</keyword>
<dbReference type="AlphaFoldDB" id="A0A0H2UAU5"/>
<keyword evidence="2" id="KW-1133">Transmembrane helix</keyword>
<evidence type="ECO:0000313" key="3">
    <source>
        <dbReference type="EMBL" id="KLU93092.1"/>
    </source>
</evidence>
<keyword evidence="2" id="KW-0812">Transmembrane</keyword>
<feature type="non-terminal residue" evidence="3">
    <location>
        <position position="160"/>
    </location>
</feature>
<reference evidence="3" key="2">
    <citation type="submission" date="2011-03" db="EMBL/GenBank/DDBJ databases">
        <title>Annotation of Magnaporthe poae ATCC 64411.</title>
        <authorList>
            <person name="Ma L.-J."/>
            <person name="Dead R."/>
            <person name="Young S.K."/>
            <person name="Zeng Q."/>
            <person name="Gargeya S."/>
            <person name="Fitzgerald M."/>
            <person name="Haas B."/>
            <person name="Abouelleil A."/>
            <person name="Alvarado L."/>
            <person name="Arachchi H.M."/>
            <person name="Berlin A."/>
            <person name="Brown A."/>
            <person name="Chapman S.B."/>
            <person name="Chen Z."/>
            <person name="Dunbar C."/>
            <person name="Freedman E."/>
            <person name="Gearin G."/>
            <person name="Gellesch M."/>
            <person name="Goldberg J."/>
            <person name="Griggs A."/>
            <person name="Gujja S."/>
            <person name="Heiman D."/>
            <person name="Howarth C."/>
            <person name="Larson L."/>
            <person name="Lui A."/>
            <person name="MacDonald P.J.P."/>
            <person name="Mehta T."/>
            <person name="Montmayeur A."/>
            <person name="Murphy C."/>
            <person name="Neiman D."/>
            <person name="Pearson M."/>
            <person name="Priest M."/>
            <person name="Roberts A."/>
            <person name="Saif S."/>
            <person name="Shea T."/>
            <person name="Shenoy N."/>
            <person name="Sisk P."/>
            <person name="Stolte C."/>
            <person name="Sykes S."/>
            <person name="Yandava C."/>
            <person name="Wortman J."/>
            <person name="Nusbaum C."/>
            <person name="Birren B."/>
        </authorList>
    </citation>
    <scope>NUCLEOTIDE SEQUENCE</scope>
    <source>
        <strain evidence="3">ATCC 64411</strain>
    </source>
</reference>
<organism evidence="3">
    <name type="scientific">Magnaporthiopsis poae (strain ATCC 64411 / 73-15)</name>
    <name type="common">Kentucky bluegrass fungus</name>
    <name type="synonym">Magnaporthe poae</name>
    <dbReference type="NCBI Taxonomy" id="644358"/>
    <lineage>
        <taxon>Eukaryota</taxon>
        <taxon>Fungi</taxon>
        <taxon>Dikarya</taxon>
        <taxon>Ascomycota</taxon>
        <taxon>Pezizomycotina</taxon>
        <taxon>Sordariomycetes</taxon>
        <taxon>Sordariomycetidae</taxon>
        <taxon>Magnaporthales</taxon>
        <taxon>Magnaporthaceae</taxon>
        <taxon>Magnaporthiopsis</taxon>
    </lineage>
</organism>
<protein>
    <submittedName>
        <fullName evidence="3">3-methyl-2-oxobutanoate hydroxymethyltransferase</fullName>
    </submittedName>
</protein>
<proteinExistence type="predicted"/>
<keyword evidence="2" id="KW-0472">Membrane</keyword>
<dbReference type="GO" id="GO:0008168">
    <property type="term" value="F:methyltransferase activity"/>
    <property type="evidence" value="ECO:0007669"/>
    <property type="project" value="UniProtKB-KW"/>
</dbReference>
<evidence type="ECO:0000256" key="1">
    <source>
        <dbReference type="SAM" id="MobiDB-lite"/>
    </source>
</evidence>